<dbReference type="CDD" id="cd03349">
    <property type="entry name" value="LbH_XAT"/>
    <property type="match status" value="1"/>
</dbReference>
<sequence length="206" mass="23395">MIITAEPNIHQSAKINKGEFGAFTQIDERVRVTESKIGDYSYILHDSEVIYSEIGKFCAIAPFTRINPGNHPYWRAGLSNFTYRSSDYGLGENDQQFFQWRRNQKVTIGHDVWIGQGVLVMPGLTIGTGAVIGGGAVVTKDVAPYTIVAGSAAKVIKRRFSEKVEESLLRISWWDWSAEEIKEAMSFFRKENIEDFCRQFDPKFEL</sequence>
<name>A0A1I6XN39_9BACT</name>
<protein>
    <recommendedName>
        <fullName evidence="7">Phosphonate metabolim protein, transferase hexapeptide repeat family</fullName>
    </recommendedName>
</protein>
<evidence type="ECO:0000256" key="1">
    <source>
        <dbReference type="ARBA" id="ARBA00007274"/>
    </source>
</evidence>
<dbReference type="STRING" id="305507.SAMN04489724_0584"/>
<keyword evidence="6" id="KW-1185">Reference proteome</keyword>
<dbReference type="EMBL" id="FPBF01000001">
    <property type="protein sequence ID" value="SFT39808.1"/>
    <property type="molecule type" value="Genomic_DNA"/>
</dbReference>
<evidence type="ECO:0008006" key="7">
    <source>
        <dbReference type="Google" id="ProtNLM"/>
    </source>
</evidence>
<dbReference type="OrthoDB" id="9814490at2"/>
<evidence type="ECO:0000313" key="6">
    <source>
        <dbReference type="Proteomes" id="UP000199673"/>
    </source>
</evidence>
<dbReference type="RefSeq" id="WP_091691194.1">
    <property type="nucleotide sequence ID" value="NZ_FPBF01000001.1"/>
</dbReference>
<dbReference type="PROSITE" id="PS00101">
    <property type="entry name" value="HEXAPEP_TRANSFERASES"/>
    <property type="match status" value="1"/>
</dbReference>
<dbReference type="InterPro" id="IPR001451">
    <property type="entry name" value="Hexapep"/>
</dbReference>
<dbReference type="Gene3D" id="2.160.10.10">
    <property type="entry name" value="Hexapeptide repeat proteins"/>
    <property type="match status" value="1"/>
</dbReference>
<dbReference type="PANTHER" id="PTHR43300:SF11">
    <property type="entry name" value="ACETYLTRANSFERASE RV3034C-RELATED"/>
    <property type="match status" value="1"/>
</dbReference>
<dbReference type="InterPro" id="IPR017694">
    <property type="entry name" value="Phosphonate_tfrase_rpt"/>
</dbReference>
<dbReference type="SUPFAM" id="SSF51161">
    <property type="entry name" value="Trimeric LpxA-like enzymes"/>
    <property type="match status" value="1"/>
</dbReference>
<dbReference type="InterPro" id="IPR011004">
    <property type="entry name" value="Trimer_LpxA-like_sf"/>
</dbReference>
<proteinExistence type="inferred from homology"/>
<dbReference type="InterPro" id="IPR018357">
    <property type="entry name" value="Hexapep_transf_CS"/>
</dbReference>
<dbReference type="PANTHER" id="PTHR43300">
    <property type="entry name" value="ACETYLTRANSFERASE"/>
    <property type="match status" value="1"/>
</dbReference>
<keyword evidence="4" id="KW-0012">Acyltransferase</keyword>
<evidence type="ECO:0000256" key="4">
    <source>
        <dbReference type="ARBA" id="ARBA00023315"/>
    </source>
</evidence>
<dbReference type="Pfam" id="PF00132">
    <property type="entry name" value="Hexapep"/>
    <property type="match status" value="1"/>
</dbReference>
<evidence type="ECO:0000313" key="5">
    <source>
        <dbReference type="EMBL" id="SFT39808.1"/>
    </source>
</evidence>
<dbReference type="GO" id="GO:0016746">
    <property type="term" value="F:acyltransferase activity"/>
    <property type="evidence" value="ECO:0007669"/>
    <property type="project" value="UniProtKB-KW"/>
</dbReference>
<evidence type="ECO:0000256" key="3">
    <source>
        <dbReference type="ARBA" id="ARBA00022737"/>
    </source>
</evidence>
<keyword evidence="3" id="KW-0677">Repeat</keyword>
<gene>
    <name evidence="5" type="ORF">SAMN04489724_0584</name>
</gene>
<evidence type="ECO:0000256" key="2">
    <source>
        <dbReference type="ARBA" id="ARBA00022679"/>
    </source>
</evidence>
<reference evidence="6" key="1">
    <citation type="submission" date="2016-10" db="EMBL/GenBank/DDBJ databases">
        <authorList>
            <person name="Varghese N."/>
            <person name="Submissions S."/>
        </authorList>
    </citation>
    <scope>NUCLEOTIDE SEQUENCE [LARGE SCALE GENOMIC DNA]</scope>
    <source>
        <strain evidence="6">DSM 23445</strain>
    </source>
</reference>
<dbReference type="InterPro" id="IPR050179">
    <property type="entry name" value="Trans_hexapeptide_repeat"/>
</dbReference>
<dbReference type="Proteomes" id="UP000199673">
    <property type="component" value="Unassembled WGS sequence"/>
</dbReference>
<dbReference type="AlphaFoldDB" id="A0A1I6XN39"/>
<dbReference type="NCBIfam" id="TIGR03308">
    <property type="entry name" value="phn_thr-fam"/>
    <property type="match status" value="1"/>
</dbReference>
<keyword evidence="2" id="KW-0808">Transferase</keyword>
<comment type="similarity">
    <text evidence="1">Belongs to the transferase hexapeptide repeat family.</text>
</comment>
<accession>A0A1I6XN39</accession>
<organism evidence="5 6">
    <name type="scientific">Algoriphagus locisalis</name>
    <dbReference type="NCBI Taxonomy" id="305507"/>
    <lineage>
        <taxon>Bacteria</taxon>
        <taxon>Pseudomonadati</taxon>
        <taxon>Bacteroidota</taxon>
        <taxon>Cytophagia</taxon>
        <taxon>Cytophagales</taxon>
        <taxon>Cyclobacteriaceae</taxon>
        <taxon>Algoriphagus</taxon>
    </lineage>
</organism>